<dbReference type="Proteomes" id="UP000282311">
    <property type="component" value="Unassembled WGS sequence"/>
</dbReference>
<dbReference type="Pfam" id="PF06042">
    <property type="entry name" value="NTP_transf_6"/>
    <property type="match status" value="1"/>
</dbReference>
<keyword evidence="1" id="KW-0808">Transferase</keyword>
<dbReference type="AlphaFoldDB" id="A0A3B0CFS4"/>
<dbReference type="InterPro" id="IPR009267">
    <property type="entry name" value="NTP_transf_6"/>
</dbReference>
<dbReference type="PANTHER" id="PTHR39166:SF1">
    <property type="entry name" value="BLL1166 PROTEIN"/>
    <property type="match status" value="1"/>
</dbReference>
<proteinExistence type="predicted"/>
<evidence type="ECO:0000313" key="2">
    <source>
        <dbReference type="Proteomes" id="UP000282311"/>
    </source>
</evidence>
<dbReference type="EMBL" id="RBAH01000009">
    <property type="protein sequence ID" value="RKN84262.1"/>
    <property type="molecule type" value="Genomic_DNA"/>
</dbReference>
<reference evidence="1 2" key="1">
    <citation type="journal article" date="2007" name="Int. J. Syst. Evol. Microbiol.">
        <title>Paenibacillus ginsengarvi sp. nov., isolated from soil from ginseng cultivation.</title>
        <authorList>
            <person name="Yoon M.H."/>
            <person name="Ten L.N."/>
            <person name="Im W.T."/>
        </authorList>
    </citation>
    <scope>NUCLEOTIDE SEQUENCE [LARGE SCALE GENOMIC DNA]</scope>
    <source>
        <strain evidence="1 2">KCTC 13059</strain>
    </source>
</reference>
<comment type="caution">
    <text evidence="1">The sequence shown here is derived from an EMBL/GenBank/DDBJ whole genome shotgun (WGS) entry which is preliminary data.</text>
</comment>
<protein>
    <submittedName>
        <fullName evidence="1">Nucleotidyltransferase family protein</fullName>
    </submittedName>
</protein>
<sequence length="185" mass="22182">MPENLERRLKQYVYEHDRLMNDLRQVRELALPDCYIAAGYIRSYVWDRLHGYEDRAKHDDIDVVYYDADEQSEERDIGLERELIRRTGNEKWSVKNQARMHIRNRESPYRSVEDALSRWPETVTAVGVRLNENDELVICSPYGLDDLFGMMVRRSPLFADQSYFEERVRRKAWLTSWPLLTYKGD</sequence>
<dbReference type="OrthoDB" id="1901124at2"/>
<dbReference type="GO" id="GO:0016740">
    <property type="term" value="F:transferase activity"/>
    <property type="evidence" value="ECO:0007669"/>
    <property type="project" value="UniProtKB-KW"/>
</dbReference>
<dbReference type="PANTHER" id="PTHR39166">
    <property type="entry name" value="BLL1166 PROTEIN"/>
    <property type="match status" value="1"/>
</dbReference>
<gene>
    <name evidence="1" type="ORF">D7M11_14790</name>
</gene>
<keyword evidence="2" id="KW-1185">Reference proteome</keyword>
<evidence type="ECO:0000313" key="1">
    <source>
        <dbReference type="EMBL" id="RKN84262.1"/>
    </source>
</evidence>
<accession>A0A3B0CFS4</accession>
<name>A0A3B0CFS4_9BACL</name>
<dbReference type="RefSeq" id="WP_120747998.1">
    <property type="nucleotide sequence ID" value="NZ_RBAH01000009.1"/>
</dbReference>
<organism evidence="1 2">
    <name type="scientific">Paenibacillus ginsengarvi</name>
    <dbReference type="NCBI Taxonomy" id="400777"/>
    <lineage>
        <taxon>Bacteria</taxon>
        <taxon>Bacillati</taxon>
        <taxon>Bacillota</taxon>
        <taxon>Bacilli</taxon>
        <taxon>Bacillales</taxon>
        <taxon>Paenibacillaceae</taxon>
        <taxon>Paenibacillus</taxon>
    </lineage>
</organism>